<dbReference type="InterPro" id="IPR051309">
    <property type="entry name" value="ABCF_ATPase"/>
</dbReference>
<feature type="compositionally biased region" description="Basic and acidic residues" evidence="3">
    <location>
        <begin position="234"/>
        <end position="245"/>
    </location>
</feature>
<keyword evidence="1" id="KW-0547">Nucleotide-binding</keyword>
<keyword evidence="2 5" id="KW-0067">ATP-binding</keyword>
<evidence type="ECO:0000313" key="5">
    <source>
        <dbReference type="EMBL" id="KUG04376.1"/>
    </source>
</evidence>
<evidence type="ECO:0000256" key="1">
    <source>
        <dbReference type="ARBA" id="ARBA00022741"/>
    </source>
</evidence>
<dbReference type="PANTHER" id="PTHR42855">
    <property type="entry name" value="ABC TRANSPORTER ATP-BINDING SUBUNIT"/>
    <property type="match status" value="1"/>
</dbReference>
<dbReference type="Gene3D" id="3.40.50.300">
    <property type="entry name" value="P-loop containing nucleotide triphosphate hydrolases"/>
    <property type="match status" value="2"/>
</dbReference>
<dbReference type="Pfam" id="PF12848">
    <property type="entry name" value="ABC_tran_Xtn"/>
    <property type="match status" value="1"/>
</dbReference>
<dbReference type="InterPro" id="IPR032781">
    <property type="entry name" value="ABC_tran_Xtn"/>
</dbReference>
<accession>A0A0W8E6V7</accession>
<gene>
    <name evidence="5" type="ORF">ASZ90_018217</name>
</gene>
<dbReference type="InterPro" id="IPR003593">
    <property type="entry name" value="AAA+_ATPase"/>
</dbReference>
<reference evidence="5" key="1">
    <citation type="journal article" date="2015" name="Proc. Natl. Acad. Sci. U.S.A.">
        <title>Networks of energetic and metabolic interactions define dynamics in microbial communities.</title>
        <authorList>
            <person name="Embree M."/>
            <person name="Liu J.K."/>
            <person name="Al-Bassam M.M."/>
            <person name="Zengler K."/>
        </authorList>
    </citation>
    <scope>NUCLEOTIDE SEQUENCE</scope>
</reference>
<organism evidence="5">
    <name type="scientific">hydrocarbon metagenome</name>
    <dbReference type="NCBI Taxonomy" id="938273"/>
    <lineage>
        <taxon>unclassified sequences</taxon>
        <taxon>metagenomes</taxon>
        <taxon>ecological metagenomes</taxon>
    </lineage>
</organism>
<dbReference type="PROSITE" id="PS00211">
    <property type="entry name" value="ABC_TRANSPORTER_1"/>
    <property type="match status" value="1"/>
</dbReference>
<dbReference type="InterPro" id="IPR027417">
    <property type="entry name" value="P-loop_NTPase"/>
</dbReference>
<evidence type="ECO:0000259" key="4">
    <source>
        <dbReference type="PROSITE" id="PS50893"/>
    </source>
</evidence>
<dbReference type="GO" id="GO:0016887">
    <property type="term" value="F:ATP hydrolysis activity"/>
    <property type="evidence" value="ECO:0007669"/>
    <property type="project" value="InterPro"/>
</dbReference>
<dbReference type="PANTHER" id="PTHR42855:SF2">
    <property type="entry name" value="DRUG RESISTANCE ABC TRANSPORTER,ATP-BINDING PROTEIN"/>
    <property type="match status" value="1"/>
</dbReference>
<dbReference type="InterPro" id="IPR017871">
    <property type="entry name" value="ABC_transporter-like_CS"/>
</dbReference>
<protein>
    <submittedName>
        <fullName evidence="5">Atp-binding protein of abc transporter</fullName>
    </submittedName>
</protein>
<dbReference type="CDD" id="cd03221">
    <property type="entry name" value="ABCF_EF-3"/>
    <property type="match status" value="2"/>
</dbReference>
<feature type="domain" description="ABC transporter" evidence="4">
    <location>
        <begin position="307"/>
        <end position="518"/>
    </location>
</feature>
<dbReference type="GO" id="GO:0005524">
    <property type="term" value="F:ATP binding"/>
    <property type="evidence" value="ECO:0007669"/>
    <property type="project" value="UniProtKB-KW"/>
</dbReference>
<dbReference type="SMART" id="SM00382">
    <property type="entry name" value="AAA"/>
    <property type="match status" value="2"/>
</dbReference>
<dbReference type="InterPro" id="IPR003439">
    <property type="entry name" value="ABC_transporter-like_ATP-bd"/>
</dbReference>
<evidence type="ECO:0000256" key="2">
    <source>
        <dbReference type="ARBA" id="ARBA00022840"/>
    </source>
</evidence>
<dbReference type="Pfam" id="PF00005">
    <property type="entry name" value="ABC_tran"/>
    <property type="match status" value="2"/>
</dbReference>
<dbReference type="SUPFAM" id="SSF52540">
    <property type="entry name" value="P-loop containing nucleoside triphosphate hydrolases"/>
    <property type="match status" value="2"/>
</dbReference>
<feature type="region of interest" description="Disordered" evidence="3">
    <location>
        <begin position="233"/>
        <end position="260"/>
    </location>
</feature>
<sequence length="581" mass="66597">MLLSCRKVKKSFGDSIVLNSVDLDIYRGDRIGLVGRNGAGKTTLANIITGYVDYDEGSITAYQMNIGYLKQTEAQIEVLFTTSNIDDQVQGEFHRQTSNLGMKRVRDWSSERLHNLSGGEKTKIALATIWASDPDLIILDEPTNHMDYQGVKHLESELARYQGTAIIISHDRYFLDRTVQKIAEIEKGVVRIYPGNYSSYREIKQQEHESQIHSYESQQKEQRKIEGAVSRLKNWSDKAHRESRQKGAGMKGGKEYYRKKAKKRDQSIKSQFKRLENMRQEGIDRPKEERPVKFIMSAMEKRGRRLLEAEGIAKAYDENRLFEDSSFYINRGEKVGILGPNGCGKTTLLKIILGQETLDAGEIFLSSGARVAYVNQELPQGETASLKTRVKEWNLNEQKQMFQLLISLGLDYNHFGIPLKELSRGERMKISMGFVIIGAYDLLIFDEPTNHLDLCSREALERSLLNFPGSILLISHDRYLLENVCDKTLVFDQKRIIRVEGTVSDYLNKKRIEDEFQTDPGRTDLEEEKLLLENRIARVLSELSLLKPGEPAYSVLDDEYRELIRRRNQISSRDLSGGRGY</sequence>
<dbReference type="AlphaFoldDB" id="A0A0W8E6V7"/>
<comment type="caution">
    <text evidence="5">The sequence shown here is derived from an EMBL/GenBank/DDBJ whole genome shotgun (WGS) entry which is preliminary data.</text>
</comment>
<dbReference type="PROSITE" id="PS50893">
    <property type="entry name" value="ABC_TRANSPORTER_2"/>
    <property type="match status" value="2"/>
</dbReference>
<dbReference type="EMBL" id="LNQE01001850">
    <property type="protein sequence ID" value="KUG04376.1"/>
    <property type="molecule type" value="Genomic_DNA"/>
</dbReference>
<evidence type="ECO:0000256" key="3">
    <source>
        <dbReference type="SAM" id="MobiDB-lite"/>
    </source>
</evidence>
<feature type="domain" description="ABC transporter" evidence="4">
    <location>
        <begin position="3"/>
        <end position="212"/>
    </location>
</feature>
<dbReference type="NCBIfam" id="NF000355">
    <property type="entry name" value="ribo_prot_ABC_F"/>
    <property type="match status" value="1"/>
</dbReference>
<proteinExistence type="predicted"/>
<name>A0A0W8E6V7_9ZZZZ</name>